<organism evidence="2 3">
    <name type="scientific">Lophiostoma macrostomum CBS 122681</name>
    <dbReference type="NCBI Taxonomy" id="1314788"/>
    <lineage>
        <taxon>Eukaryota</taxon>
        <taxon>Fungi</taxon>
        <taxon>Dikarya</taxon>
        <taxon>Ascomycota</taxon>
        <taxon>Pezizomycotina</taxon>
        <taxon>Dothideomycetes</taxon>
        <taxon>Pleosporomycetidae</taxon>
        <taxon>Pleosporales</taxon>
        <taxon>Lophiostomataceae</taxon>
        <taxon>Lophiostoma</taxon>
    </lineage>
</organism>
<feature type="compositionally biased region" description="Polar residues" evidence="1">
    <location>
        <begin position="141"/>
        <end position="154"/>
    </location>
</feature>
<dbReference type="Proteomes" id="UP000799324">
    <property type="component" value="Unassembled WGS sequence"/>
</dbReference>
<proteinExistence type="predicted"/>
<protein>
    <submittedName>
        <fullName evidence="2">Uncharacterized protein</fullName>
    </submittedName>
</protein>
<evidence type="ECO:0000256" key="1">
    <source>
        <dbReference type="SAM" id="MobiDB-lite"/>
    </source>
</evidence>
<gene>
    <name evidence="2" type="ORF">K491DRAFT_716778</name>
</gene>
<keyword evidence="3" id="KW-1185">Reference proteome</keyword>
<reference evidence="2" key="1">
    <citation type="journal article" date="2020" name="Stud. Mycol.">
        <title>101 Dothideomycetes genomes: a test case for predicting lifestyles and emergence of pathogens.</title>
        <authorList>
            <person name="Haridas S."/>
            <person name="Albert R."/>
            <person name="Binder M."/>
            <person name="Bloem J."/>
            <person name="Labutti K."/>
            <person name="Salamov A."/>
            <person name="Andreopoulos B."/>
            <person name="Baker S."/>
            <person name="Barry K."/>
            <person name="Bills G."/>
            <person name="Bluhm B."/>
            <person name="Cannon C."/>
            <person name="Castanera R."/>
            <person name="Culley D."/>
            <person name="Daum C."/>
            <person name="Ezra D."/>
            <person name="Gonzalez J."/>
            <person name="Henrissat B."/>
            <person name="Kuo A."/>
            <person name="Liang C."/>
            <person name="Lipzen A."/>
            <person name="Lutzoni F."/>
            <person name="Magnuson J."/>
            <person name="Mondo S."/>
            <person name="Nolan M."/>
            <person name="Ohm R."/>
            <person name="Pangilinan J."/>
            <person name="Park H.-J."/>
            <person name="Ramirez L."/>
            <person name="Alfaro M."/>
            <person name="Sun H."/>
            <person name="Tritt A."/>
            <person name="Yoshinaga Y."/>
            <person name="Zwiers L.-H."/>
            <person name="Turgeon B."/>
            <person name="Goodwin S."/>
            <person name="Spatafora J."/>
            <person name="Crous P."/>
            <person name="Grigoriev I."/>
        </authorList>
    </citation>
    <scope>NUCLEOTIDE SEQUENCE</scope>
    <source>
        <strain evidence="2">CBS 122681</strain>
    </source>
</reference>
<accession>A0A6A6T3Y1</accession>
<feature type="compositionally biased region" description="Basic and acidic residues" evidence="1">
    <location>
        <begin position="177"/>
        <end position="189"/>
    </location>
</feature>
<name>A0A6A6T3Y1_9PLEO</name>
<feature type="compositionally biased region" description="Low complexity" evidence="1">
    <location>
        <begin position="239"/>
        <end position="256"/>
    </location>
</feature>
<dbReference type="AlphaFoldDB" id="A0A6A6T3Y1"/>
<sequence length="313" mass="34198">MTTPSRRLSGAPHLSSAGPSRSVLQKLLDEINGEEPHMIRRVTGSLDAQSSPRSRLCSFSHPNSVWVPTSAIAQDARDKLRALDEARYSKHAAHTTNDPKDDLLPTQLRRKSTHSTPQQTDPSIWRMRSASPSFSGVDFASSDTSSEASRTPSPGSIPRPLGTTSPEKIRHTPPHSPELHPKRVCRDVEPDLGPKCPPLSRAPTSYFASSKDIDTQFIDKPHTQSMTSTGWRGRRSFAPSDGSISSGTPTSPSRSGLRLPPGSVPPRTPSQYVWKSDSESEVGTPNAITPTCLRPLQLVDDEKSIYMNRHGED</sequence>
<feature type="region of interest" description="Disordered" evidence="1">
    <location>
        <begin position="88"/>
        <end position="205"/>
    </location>
</feature>
<evidence type="ECO:0000313" key="2">
    <source>
        <dbReference type="EMBL" id="KAF2654779.1"/>
    </source>
</evidence>
<feature type="region of interest" description="Disordered" evidence="1">
    <location>
        <begin position="1"/>
        <end position="22"/>
    </location>
</feature>
<dbReference type="EMBL" id="MU004358">
    <property type="protein sequence ID" value="KAF2654779.1"/>
    <property type="molecule type" value="Genomic_DNA"/>
</dbReference>
<evidence type="ECO:0000313" key="3">
    <source>
        <dbReference type="Proteomes" id="UP000799324"/>
    </source>
</evidence>
<feature type="region of interest" description="Disordered" evidence="1">
    <location>
        <begin position="218"/>
        <end position="289"/>
    </location>
</feature>
<dbReference type="OrthoDB" id="3688221at2759"/>